<evidence type="ECO:0000313" key="1">
    <source>
        <dbReference type="EMBL" id="KAJ9091873.1"/>
    </source>
</evidence>
<accession>A0ACC2UYE3</accession>
<gene>
    <name evidence="1" type="ORF">QFC21_007071</name>
</gene>
<sequence>MSQARDGSLPRRQFARTRSQVLQVRSTRTANEENIASGSQSTDGMSAKRRTFGRVGMPSRSGNDRVLQQRNSNRKESTRSQRFNLSDDDSDNEEREGEFEQDSQDSVDKLASQLFGGSKKGKGKASTQAPVAASPIQVKPEPQRSQSLSKPPAPPIDLTIVTTDDDVPPSSATQKSKSTSKSSISSSRSGLNGKKVLKKKKVRTQVIDKAKLQGMISGGSGKSENDSIVLLDTDEENENAVSRPGTFPCIPTKEKSSPHRNGNLSQPAAGVFSSLTQPKVVATSSHRSTLAAWRNAPHSSSSSRKLTQSDTLSSNASHTSRNPQPTGTVSSQPAPLLMCTQPPTSSPSKRQTMPHTSQTDVSTQENKRMQATLPAVLSDQESSDVDMDIDSSLPGDVQPVQEIRAEEAAPKILPGEGKGRLEVEVMMSVRLPSHTPVRSTGQSPSLLETLAKSPGFRGPSRTHGDLLTKTPIKSVPRTPVKTPATIPSDFNCVTPASSVLSEVSAHSALRVSQKASEIPVTVEQLDLLQDLCKGVPVTYSDGPDIQQSRNDLPGSATPRQAPTSMSSMSKALGTRDTVTTPRSQRSEDIFSDSSPRLSVPSSLPQSSHRDFFSVQSPSKRASMMRTWSTRPMPNSVHVMRHQNVLANASGKRKVPGIPIAEEPTRLESPAKRQHISPPEKPQLATPATPKPRARPKPVFATSSPRNIQIHAAPPLPASPARSIMTNPGSAPTTPSKSGSGIFTHPNTAPGSPMQEYDTDKSYVSSSVMEEKMPMLIPYQRLEQTALSQENFKMDVVDDFAQDALEPDTPKNVSMDDVGDESGDDLMALFGDFEWTTDDPQPAAKSTSLTPLSDVPVTKSIDEAEESLIDQVLQGSPSNNLSTDDASRAITSPNSDLDIVTDSTRTVKANDGGSGNKKALDMFAILKAKHEQEVEEKRKREEEVRKKLLEGDSDDDDSDDNLTSMLDKLKKPTTAIKQDDKGKGYALRGSAESTAQKPAARAAHVPYRATQLPAGFLKVTRDLKKDNNLKKSGMTAVELADMTLRRVKDEQEASEEDFDKTPSRPVSKQVESVQAETDWSGSEMDEEEEEENGVVKPKDPDAEDTALANIPFWQGVWEELEAEHNGSQTPIPDLATALPAFAPFTKKPRLLMAVLPNIIRKAETGNVPHYLIQITTTFPTHPVANAATRIFASHAPLVFEMSLWHAHLLRIRAKHFNSPTARAQATLNWLHCLLCVLKNPASLPSSQAVQLVVLLVKLSVDKRSDFAVRLAVLDCINESLKDLSEDQLMTIASKLAHFSEPYAARRMRQRMANVFGVISPQARALKIMFALQCLDGTHADVDKAIDIANLPNLVQHNSLSYLATTSDSPRDILSAVRMLIQSLTHTHDVIERVGNAGVRKKDVTMSEADARRSDWIIKRSAGSKWREEMLDSLRWLKNGMINKGKLTSNFRHQASHEITVFLNRFEQSSKYYLDRLRPPPTQVAGALGYLKVKSERATPISGSSVTSDNTRASSVLSEAGSTTGSVTAARPKPMRRVPKME</sequence>
<dbReference type="Proteomes" id="UP001227268">
    <property type="component" value="Unassembled WGS sequence"/>
</dbReference>
<comment type="caution">
    <text evidence="1">The sequence shown here is derived from an EMBL/GenBank/DDBJ whole genome shotgun (WGS) entry which is preliminary data.</text>
</comment>
<dbReference type="EMBL" id="JASBWT010000045">
    <property type="protein sequence ID" value="KAJ9091873.1"/>
    <property type="molecule type" value="Genomic_DNA"/>
</dbReference>
<protein>
    <submittedName>
        <fullName evidence="1">Uncharacterized protein</fullName>
    </submittedName>
</protein>
<keyword evidence="2" id="KW-1185">Reference proteome</keyword>
<reference evidence="1" key="1">
    <citation type="submission" date="2023-04" db="EMBL/GenBank/DDBJ databases">
        <title>Draft Genome sequencing of Naganishia species isolated from polar environments using Oxford Nanopore Technology.</title>
        <authorList>
            <person name="Leo P."/>
            <person name="Venkateswaran K."/>
        </authorList>
    </citation>
    <scope>NUCLEOTIDE SEQUENCE</scope>
    <source>
        <strain evidence="1">MNA-CCFEE 5423</strain>
    </source>
</reference>
<organism evidence="1 2">
    <name type="scientific">Naganishia friedmannii</name>
    <dbReference type="NCBI Taxonomy" id="89922"/>
    <lineage>
        <taxon>Eukaryota</taxon>
        <taxon>Fungi</taxon>
        <taxon>Dikarya</taxon>
        <taxon>Basidiomycota</taxon>
        <taxon>Agaricomycotina</taxon>
        <taxon>Tremellomycetes</taxon>
        <taxon>Filobasidiales</taxon>
        <taxon>Filobasidiaceae</taxon>
        <taxon>Naganishia</taxon>
    </lineage>
</organism>
<proteinExistence type="predicted"/>
<name>A0ACC2UYE3_9TREE</name>
<evidence type="ECO:0000313" key="2">
    <source>
        <dbReference type="Proteomes" id="UP001227268"/>
    </source>
</evidence>